<keyword evidence="1" id="KW-0812">Transmembrane</keyword>
<dbReference type="InterPro" id="IPR011527">
    <property type="entry name" value="ABC1_TM_dom"/>
</dbReference>
<protein>
    <submittedName>
        <fullName evidence="5">ABC transporter B family member mitochondrial-like</fullName>
    </submittedName>
</protein>
<feature type="non-terminal residue" evidence="5">
    <location>
        <position position="1"/>
    </location>
</feature>
<dbReference type="EMBL" id="LXQA010378574">
    <property type="protein sequence ID" value="MCI47889.1"/>
    <property type="molecule type" value="Genomic_DNA"/>
</dbReference>
<dbReference type="GO" id="GO:0140359">
    <property type="term" value="F:ABC-type transporter activity"/>
    <property type="evidence" value="ECO:0007669"/>
    <property type="project" value="InterPro"/>
</dbReference>
<keyword evidence="2" id="KW-1133">Transmembrane helix</keyword>
<dbReference type="InterPro" id="IPR036640">
    <property type="entry name" value="ABC1_TM_sf"/>
</dbReference>
<accession>A0A392SGW0</accession>
<keyword evidence="6" id="KW-1185">Reference proteome</keyword>
<evidence type="ECO:0000256" key="1">
    <source>
        <dbReference type="ARBA" id="ARBA00022692"/>
    </source>
</evidence>
<organism evidence="5 6">
    <name type="scientific">Trifolium medium</name>
    <dbReference type="NCBI Taxonomy" id="97028"/>
    <lineage>
        <taxon>Eukaryota</taxon>
        <taxon>Viridiplantae</taxon>
        <taxon>Streptophyta</taxon>
        <taxon>Embryophyta</taxon>
        <taxon>Tracheophyta</taxon>
        <taxon>Spermatophyta</taxon>
        <taxon>Magnoliopsida</taxon>
        <taxon>eudicotyledons</taxon>
        <taxon>Gunneridae</taxon>
        <taxon>Pentapetalae</taxon>
        <taxon>rosids</taxon>
        <taxon>fabids</taxon>
        <taxon>Fabales</taxon>
        <taxon>Fabaceae</taxon>
        <taxon>Papilionoideae</taxon>
        <taxon>50 kb inversion clade</taxon>
        <taxon>NPAAA clade</taxon>
        <taxon>Hologalegina</taxon>
        <taxon>IRL clade</taxon>
        <taxon>Trifolieae</taxon>
        <taxon>Trifolium</taxon>
    </lineage>
</organism>
<proteinExistence type="predicted"/>
<reference evidence="5 6" key="1">
    <citation type="journal article" date="2018" name="Front. Plant Sci.">
        <title>Red Clover (Trifolium pratense) and Zigzag Clover (T. medium) - A Picture of Genomic Similarities and Differences.</title>
        <authorList>
            <person name="Dluhosova J."/>
            <person name="Istvanek J."/>
            <person name="Nedelnik J."/>
            <person name="Repkova J."/>
        </authorList>
    </citation>
    <scope>NUCLEOTIDE SEQUENCE [LARGE SCALE GENOMIC DNA]</scope>
    <source>
        <strain evidence="6">cv. 10/8</strain>
        <tissue evidence="5">Leaf</tissue>
    </source>
</reference>
<dbReference type="GO" id="GO:0005524">
    <property type="term" value="F:ATP binding"/>
    <property type="evidence" value="ECO:0007669"/>
    <property type="project" value="InterPro"/>
</dbReference>
<evidence type="ECO:0000259" key="4">
    <source>
        <dbReference type="PROSITE" id="PS50929"/>
    </source>
</evidence>
<comment type="caution">
    <text evidence="5">The sequence shown here is derived from an EMBL/GenBank/DDBJ whole genome shotgun (WGS) entry which is preliminary data.</text>
</comment>
<dbReference type="GO" id="GO:0016020">
    <property type="term" value="C:membrane"/>
    <property type="evidence" value="ECO:0007669"/>
    <property type="project" value="InterPro"/>
</dbReference>
<sequence>YEDAALKTQHSLALLNFGQNAIFSAALSTAMVLCSHGIMDGTMTVGDLVKFNQIKFYVKGSFSSLKFL</sequence>
<feature type="domain" description="ABC transmembrane type-1" evidence="4">
    <location>
        <begin position="1"/>
        <end position="65"/>
    </location>
</feature>
<evidence type="ECO:0000313" key="5">
    <source>
        <dbReference type="EMBL" id="MCI47889.1"/>
    </source>
</evidence>
<evidence type="ECO:0000313" key="6">
    <source>
        <dbReference type="Proteomes" id="UP000265520"/>
    </source>
</evidence>
<evidence type="ECO:0000256" key="3">
    <source>
        <dbReference type="ARBA" id="ARBA00023136"/>
    </source>
</evidence>
<dbReference type="Proteomes" id="UP000265520">
    <property type="component" value="Unassembled WGS sequence"/>
</dbReference>
<keyword evidence="3" id="KW-0472">Membrane</keyword>
<dbReference type="PROSITE" id="PS50929">
    <property type="entry name" value="ABC_TM1F"/>
    <property type="match status" value="1"/>
</dbReference>
<dbReference type="SUPFAM" id="SSF90123">
    <property type="entry name" value="ABC transporter transmembrane region"/>
    <property type="match status" value="1"/>
</dbReference>
<name>A0A392SGW0_9FABA</name>
<evidence type="ECO:0000256" key="2">
    <source>
        <dbReference type="ARBA" id="ARBA00022989"/>
    </source>
</evidence>
<dbReference type="Gene3D" id="1.20.1560.10">
    <property type="entry name" value="ABC transporter type 1, transmembrane domain"/>
    <property type="match status" value="1"/>
</dbReference>
<dbReference type="AlphaFoldDB" id="A0A392SGW0"/>